<sequence>MLSTCCGTSTLFVALVDALGFLVSLPFCDGEAVAVAVGKGDRDGAGVRVADAAGESEAVGRVAEGLPALAAHPPSRAEPASRTDRVMTFRFMMSSSSVKITL</sequence>
<dbReference type="EMBL" id="NMUQ01000002">
    <property type="protein sequence ID" value="OXM14348.1"/>
    <property type="molecule type" value="Genomic_DNA"/>
</dbReference>
<comment type="caution">
    <text evidence="1">The sequence shown here is derived from an EMBL/GenBank/DDBJ whole genome shotgun (WGS) entry which is preliminary data.</text>
</comment>
<proteinExistence type="predicted"/>
<reference evidence="1 2" key="1">
    <citation type="submission" date="2017-07" db="EMBL/GenBank/DDBJ databases">
        <title>Paenibacillus herberti R33 genome sequencing and assembly.</title>
        <authorList>
            <person name="Su W."/>
        </authorList>
    </citation>
    <scope>NUCLEOTIDE SEQUENCE [LARGE SCALE GENOMIC DNA]</scope>
    <source>
        <strain evidence="1 2">R33</strain>
    </source>
</reference>
<protein>
    <submittedName>
        <fullName evidence="1">Uncharacterized protein</fullName>
    </submittedName>
</protein>
<keyword evidence="2" id="KW-1185">Reference proteome</keyword>
<accession>A0A229NWW1</accession>
<evidence type="ECO:0000313" key="2">
    <source>
        <dbReference type="Proteomes" id="UP000215145"/>
    </source>
</evidence>
<gene>
    <name evidence="1" type="ORF">CGZ75_15480</name>
</gene>
<dbReference type="AlphaFoldDB" id="A0A229NWW1"/>
<evidence type="ECO:0000313" key="1">
    <source>
        <dbReference type="EMBL" id="OXM14348.1"/>
    </source>
</evidence>
<organism evidence="1 2">
    <name type="scientific">Paenibacillus herberti</name>
    <dbReference type="NCBI Taxonomy" id="1619309"/>
    <lineage>
        <taxon>Bacteria</taxon>
        <taxon>Bacillati</taxon>
        <taxon>Bacillota</taxon>
        <taxon>Bacilli</taxon>
        <taxon>Bacillales</taxon>
        <taxon>Paenibacillaceae</taxon>
        <taxon>Paenibacillus</taxon>
    </lineage>
</organism>
<name>A0A229NWW1_9BACL</name>
<dbReference type="Proteomes" id="UP000215145">
    <property type="component" value="Unassembled WGS sequence"/>
</dbReference>